<evidence type="ECO:0000313" key="3">
    <source>
        <dbReference type="Proteomes" id="UP001291930"/>
    </source>
</evidence>
<evidence type="ECO:0000256" key="1">
    <source>
        <dbReference type="SAM" id="Phobius"/>
    </source>
</evidence>
<accession>A0ABU5K1D0</accession>
<feature type="transmembrane region" description="Helical" evidence="1">
    <location>
        <begin position="173"/>
        <end position="193"/>
    </location>
</feature>
<organism evidence="2 3">
    <name type="scientific">Bacillus bingmayongensis</name>
    <dbReference type="NCBI Taxonomy" id="1150157"/>
    <lineage>
        <taxon>Bacteria</taxon>
        <taxon>Bacillati</taxon>
        <taxon>Bacillota</taxon>
        <taxon>Bacilli</taxon>
        <taxon>Bacillales</taxon>
        <taxon>Bacillaceae</taxon>
        <taxon>Bacillus</taxon>
    </lineage>
</organism>
<dbReference type="RefSeq" id="WP_374218908.1">
    <property type="nucleotide sequence ID" value="NZ_JAXOVW010000063.1"/>
</dbReference>
<feature type="transmembrane region" description="Helical" evidence="1">
    <location>
        <begin position="85"/>
        <end position="102"/>
    </location>
</feature>
<dbReference type="EMBL" id="JAXOVW010000063">
    <property type="protein sequence ID" value="MDZ5609441.1"/>
    <property type="molecule type" value="Genomic_DNA"/>
</dbReference>
<evidence type="ECO:0000313" key="2">
    <source>
        <dbReference type="EMBL" id="MDZ5609441.1"/>
    </source>
</evidence>
<gene>
    <name evidence="2" type="ORF">U2I54_20835</name>
</gene>
<reference evidence="3" key="1">
    <citation type="submission" date="2023-11" db="EMBL/GenBank/DDBJ databases">
        <title>Genome Sequence of Bacillus pseudomycoides stain BUPM19.</title>
        <authorList>
            <person name="Farhat A."/>
        </authorList>
    </citation>
    <scope>NUCLEOTIDE SEQUENCE [LARGE SCALE GENOMIC DNA]</scope>
    <source>
        <strain evidence="3">BUPM19</strain>
    </source>
</reference>
<sequence length="201" mass="22560">MKNWIFLGGVLINRFVRYWYQSIIETGANYVHVRKMALATKLVITALLSAFATMFQSAGGFMPGIGFLISFLATLPIFLATCFSIRQGILSYTLTIFLLFIIQPSELIIFPFTTGLLGIAMGVAFLHLKRRIVVVSFSAICLLTGIMTILYVFRFPVLGPAVDTTMDSKVITIIFILSFLYCWIFAELCRILMNRLCQGLP</sequence>
<dbReference type="Proteomes" id="UP001291930">
    <property type="component" value="Unassembled WGS sequence"/>
</dbReference>
<keyword evidence="1" id="KW-1133">Transmembrane helix</keyword>
<name>A0ABU5K1D0_9BACI</name>
<comment type="caution">
    <text evidence="2">The sequence shown here is derived from an EMBL/GenBank/DDBJ whole genome shotgun (WGS) entry which is preliminary data.</text>
</comment>
<feature type="transmembrane region" description="Helical" evidence="1">
    <location>
        <begin position="108"/>
        <end position="126"/>
    </location>
</feature>
<feature type="transmembrane region" description="Helical" evidence="1">
    <location>
        <begin position="38"/>
        <end position="55"/>
    </location>
</feature>
<keyword evidence="1" id="KW-0472">Membrane</keyword>
<proteinExistence type="predicted"/>
<feature type="transmembrane region" description="Helical" evidence="1">
    <location>
        <begin position="61"/>
        <end position="78"/>
    </location>
</feature>
<keyword evidence="3" id="KW-1185">Reference proteome</keyword>
<feature type="transmembrane region" description="Helical" evidence="1">
    <location>
        <begin position="133"/>
        <end position="153"/>
    </location>
</feature>
<protein>
    <submittedName>
        <fullName evidence="2">Uncharacterized protein</fullName>
    </submittedName>
</protein>
<keyword evidence="1" id="KW-0812">Transmembrane</keyword>